<dbReference type="EMBL" id="JAUKTV010000015">
    <property type="protein sequence ID" value="KAK0714473.1"/>
    <property type="molecule type" value="Genomic_DNA"/>
</dbReference>
<protein>
    <submittedName>
        <fullName evidence="1">Uncharacterized protein</fullName>
    </submittedName>
</protein>
<evidence type="ECO:0000313" key="2">
    <source>
        <dbReference type="Proteomes" id="UP001172159"/>
    </source>
</evidence>
<proteinExistence type="predicted"/>
<sequence length="110" mass="11724">MRPTTSTNTPQIGGIGGRCQNQWGADCICLDSGICVNKWNGTPYTGYEGNYPCPDDADNIMACVVKPCLGQTDPAECLWRERCSEVLAENTGGAAICPGDGDFVCCAHSW</sequence>
<keyword evidence="2" id="KW-1185">Reference proteome</keyword>
<dbReference type="AlphaFoldDB" id="A0AA40AEP6"/>
<comment type="caution">
    <text evidence="1">The sequence shown here is derived from an EMBL/GenBank/DDBJ whole genome shotgun (WGS) entry which is preliminary data.</text>
</comment>
<gene>
    <name evidence="1" type="ORF">B0T21DRAFT_387151</name>
</gene>
<evidence type="ECO:0000313" key="1">
    <source>
        <dbReference type="EMBL" id="KAK0714473.1"/>
    </source>
</evidence>
<accession>A0AA40AEP6</accession>
<reference evidence="1" key="1">
    <citation type="submission" date="2023-06" db="EMBL/GenBank/DDBJ databases">
        <title>Genome-scale phylogeny and comparative genomics of the fungal order Sordariales.</title>
        <authorList>
            <consortium name="Lawrence Berkeley National Laboratory"/>
            <person name="Hensen N."/>
            <person name="Bonometti L."/>
            <person name="Westerberg I."/>
            <person name="Brannstrom I.O."/>
            <person name="Guillou S."/>
            <person name="Cros-Aarteil S."/>
            <person name="Calhoun S."/>
            <person name="Haridas S."/>
            <person name="Kuo A."/>
            <person name="Mondo S."/>
            <person name="Pangilinan J."/>
            <person name="Riley R."/>
            <person name="Labutti K."/>
            <person name="Andreopoulos B."/>
            <person name="Lipzen A."/>
            <person name="Chen C."/>
            <person name="Yanf M."/>
            <person name="Daum C."/>
            <person name="Ng V."/>
            <person name="Clum A."/>
            <person name="Steindorff A."/>
            <person name="Ohm R."/>
            <person name="Martin F."/>
            <person name="Silar P."/>
            <person name="Natvig D."/>
            <person name="Lalanne C."/>
            <person name="Gautier V."/>
            <person name="Ament-Velasquez S.L."/>
            <person name="Kruys A."/>
            <person name="Hutchinson M.I."/>
            <person name="Powell A.J."/>
            <person name="Barry K."/>
            <person name="Miller A.N."/>
            <person name="Grigoriev I.V."/>
            <person name="Debuchy R."/>
            <person name="Gladieux P."/>
            <person name="Thoren M.H."/>
            <person name="Johannesson H."/>
        </authorList>
    </citation>
    <scope>NUCLEOTIDE SEQUENCE</scope>
    <source>
        <strain evidence="1">CBS 540.89</strain>
    </source>
</reference>
<organism evidence="1 2">
    <name type="scientific">Apiosordaria backusii</name>
    <dbReference type="NCBI Taxonomy" id="314023"/>
    <lineage>
        <taxon>Eukaryota</taxon>
        <taxon>Fungi</taxon>
        <taxon>Dikarya</taxon>
        <taxon>Ascomycota</taxon>
        <taxon>Pezizomycotina</taxon>
        <taxon>Sordariomycetes</taxon>
        <taxon>Sordariomycetidae</taxon>
        <taxon>Sordariales</taxon>
        <taxon>Lasiosphaeriaceae</taxon>
        <taxon>Apiosordaria</taxon>
    </lineage>
</organism>
<dbReference type="Proteomes" id="UP001172159">
    <property type="component" value="Unassembled WGS sequence"/>
</dbReference>
<name>A0AA40AEP6_9PEZI</name>